<evidence type="ECO:0000256" key="1">
    <source>
        <dbReference type="ARBA" id="ARBA00012352"/>
    </source>
</evidence>
<dbReference type="InterPro" id="IPR020613">
    <property type="entry name" value="Thiolase_CS"/>
</dbReference>
<dbReference type="Proteomes" id="UP000663832">
    <property type="component" value="Unassembled WGS sequence"/>
</dbReference>
<reference evidence="7" key="1">
    <citation type="submission" date="2021-02" db="EMBL/GenBank/DDBJ databases">
        <authorList>
            <person name="Nowell W R."/>
        </authorList>
    </citation>
    <scope>NUCLEOTIDE SEQUENCE</scope>
</reference>
<dbReference type="EMBL" id="CAJNOI010001784">
    <property type="protein sequence ID" value="CAF1438832.1"/>
    <property type="molecule type" value="Genomic_DNA"/>
</dbReference>
<feature type="domain" description="Thiolase C-terminal" evidence="6">
    <location>
        <begin position="16"/>
        <end position="132"/>
    </location>
</feature>
<dbReference type="EMBL" id="CAJNOM010002112">
    <property type="protein sequence ID" value="CAF1626929.1"/>
    <property type="molecule type" value="Genomic_DNA"/>
</dbReference>
<dbReference type="CDD" id="cd00829">
    <property type="entry name" value="SCP-x_thiolase"/>
    <property type="match status" value="1"/>
</dbReference>
<dbReference type="InterPro" id="IPR055140">
    <property type="entry name" value="Thiolase_C_2"/>
</dbReference>
<dbReference type="Pfam" id="PF22691">
    <property type="entry name" value="Thiolase_C_1"/>
    <property type="match status" value="1"/>
</dbReference>
<dbReference type="GO" id="GO:0008289">
    <property type="term" value="F:lipid binding"/>
    <property type="evidence" value="ECO:0007669"/>
    <property type="project" value="UniProtKB-KW"/>
</dbReference>
<sequence length="155" mass="16527">MASTFDSNDCMRIVGYDMSKKAADKAYAKAGVKPSDVQVVELHDCFSANELITYEALGLCGEGKAGEYVERGDNTYGGKCVVNPSGGLISKGHPLGATGLAQCAELCWQLRNQADKRQVKNARIALQHNIGLGGACVVGIYRLAAFTKPRVDSKL</sequence>
<keyword evidence="4" id="KW-0446">Lipid-binding</keyword>
<evidence type="ECO:0000256" key="4">
    <source>
        <dbReference type="ARBA" id="ARBA00023121"/>
    </source>
</evidence>
<gene>
    <name evidence="7" type="ORF">BJG266_LOCUS39769</name>
    <name evidence="8" type="ORF">QVE165_LOCUS56652</name>
</gene>
<accession>A0A815NJU2</accession>
<keyword evidence="9" id="KW-1185">Reference proteome</keyword>
<dbReference type="EC" id="2.3.1.176" evidence="1"/>
<proteinExistence type="predicted"/>
<evidence type="ECO:0000256" key="2">
    <source>
        <dbReference type="ARBA" id="ARBA00022448"/>
    </source>
</evidence>
<protein>
    <recommendedName>
        <fullName evidence="1">propanoyl-CoA C-acyltransferase</fullName>
        <ecNumber evidence="1">2.3.1.176</ecNumber>
    </recommendedName>
    <alternativeName>
        <fullName evidence="5">Propanoyl-CoA C-acyltransferase</fullName>
    </alternativeName>
</protein>
<evidence type="ECO:0000313" key="9">
    <source>
        <dbReference type="Proteomes" id="UP000663832"/>
    </source>
</evidence>
<comment type="caution">
    <text evidence="7">The sequence shown here is derived from an EMBL/GenBank/DDBJ whole genome shotgun (WGS) entry which is preliminary data.</text>
</comment>
<keyword evidence="2" id="KW-0813">Transport</keyword>
<organism evidence="7 10">
    <name type="scientific">Adineta steineri</name>
    <dbReference type="NCBI Taxonomy" id="433720"/>
    <lineage>
        <taxon>Eukaryota</taxon>
        <taxon>Metazoa</taxon>
        <taxon>Spiralia</taxon>
        <taxon>Gnathifera</taxon>
        <taxon>Rotifera</taxon>
        <taxon>Eurotatoria</taxon>
        <taxon>Bdelloidea</taxon>
        <taxon>Adinetida</taxon>
        <taxon>Adinetidae</taxon>
        <taxon>Adineta</taxon>
    </lineage>
</organism>
<evidence type="ECO:0000256" key="3">
    <source>
        <dbReference type="ARBA" id="ARBA00023055"/>
    </source>
</evidence>
<evidence type="ECO:0000313" key="7">
    <source>
        <dbReference type="EMBL" id="CAF1438832.1"/>
    </source>
</evidence>
<evidence type="ECO:0000256" key="5">
    <source>
        <dbReference type="ARBA" id="ARBA00032316"/>
    </source>
</evidence>
<dbReference type="AlphaFoldDB" id="A0A815NJU2"/>
<name>A0A815NJU2_9BILA</name>
<evidence type="ECO:0000313" key="10">
    <source>
        <dbReference type="Proteomes" id="UP000663877"/>
    </source>
</evidence>
<dbReference type="PROSITE" id="PS00737">
    <property type="entry name" value="THIOLASE_2"/>
    <property type="match status" value="1"/>
</dbReference>
<dbReference type="Gene3D" id="3.40.47.10">
    <property type="match status" value="1"/>
</dbReference>
<dbReference type="SUPFAM" id="SSF53901">
    <property type="entry name" value="Thiolase-like"/>
    <property type="match status" value="1"/>
</dbReference>
<keyword evidence="3" id="KW-0445">Lipid transport</keyword>
<dbReference type="OrthoDB" id="542135at2759"/>
<evidence type="ECO:0000313" key="8">
    <source>
        <dbReference type="EMBL" id="CAF1626929.1"/>
    </source>
</evidence>
<dbReference type="GO" id="GO:0016747">
    <property type="term" value="F:acyltransferase activity, transferring groups other than amino-acyl groups"/>
    <property type="evidence" value="ECO:0007669"/>
    <property type="project" value="InterPro"/>
</dbReference>
<dbReference type="Proteomes" id="UP000663877">
    <property type="component" value="Unassembled WGS sequence"/>
</dbReference>
<dbReference type="GO" id="GO:0006869">
    <property type="term" value="P:lipid transport"/>
    <property type="evidence" value="ECO:0007669"/>
    <property type="project" value="UniProtKB-KW"/>
</dbReference>
<dbReference type="PANTHER" id="PTHR42870">
    <property type="entry name" value="ACETYL-COA C-ACETYLTRANSFERASE"/>
    <property type="match status" value="1"/>
</dbReference>
<evidence type="ECO:0000259" key="6">
    <source>
        <dbReference type="Pfam" id="PF22691"/>
    </source>
</evidence>
<dbReference type="InterPro" id="IPR016039">
    <property type="entry name" value="Thiolase-like"/>
</dbReference>
<dbReference type="PANTHER" id="PTHR42870:SF1">
    <property type="entry name" value="NON-SPECIFIC LIPID-TRANSFER PROTEIN-LIKE 2"/>
    <property type="match status" value="1"/>
</dbReference>